<dbReference type="Pfam" id="PF00072">
    <property type="entry name" value="Response_reg"/>
    <property type="match status" value="1"/>
</dbReference>
<comment type="subcellular location">
    <subcellularLocation>
        <location evidence="1">Nucleus</location>
    </subcellularLocation>
</comment>
<feature type="compositionally biased region" description="Polar residues" evidence="9">
    <location>
        <begin position="227"/>
        <end position="243"/>
    </location>
</feature>
<evidence type="ECO:0000313" key="11">
    <source>
        <dbReference type="EMBL" id="CCX31807.1"/>
    </source>
</evidence>
<dbReference type="EMBL" id="HF935650">
    <property type="protein sequence ID" value="CCX31807.1"/>
    <property type="molecule type" value="Genomic_DNA"/>
</dbReference>
<keyword evidence="6" id="KW-0804">Transcription</keyword>
<evidence type="ECO:0000256" key="8">
    <source>
        <dbReference type="PROSITE-ProRule" id="PRU00169"/>
    </source>
</evidence>
<evidence type="ECO:0000256" key="2">
    <source>
        <dbReference type="ARBA" id="ARBA00022553"/>
    </source>
</evidence>
<dbReference type="PROSITE" id="PS50110">
    <property type="entry name" value="RESPONSE_REGULATORY"/>
    <property type="match status" value="1"/>
</dbReference>
<feature type="region of interest" description="Disordered" evidence="9">
    <location>
        <begin position="83"/>
        <end position="102"/>
    </location>
</feature>
<dbReference type="PROSITE" id="PS00434">
    <property type="entry name" value="HSF_DOMAIN"/>
    <property type="match status" value="1"/>
</dbReference>
<dbReference type="GO" id="GO:0043565">
    <property type="term" value="F:sequence-specific DNA binding"/>
    <property type="evidence" value="ECO:0007669"/>
    <property type="project" value="InterPro"/>
</dbReference>
<evidence type="ECO:0000256" key="3">
    <source>
        <dbReference type="ARBA" id="ARBA00023012"/>
    </source>
</evidence>
<evidence type="ECO:0000256" key="9">
    <source>
        <dbReference type="SAM" id="MobiDB-lite"/>
    </source>
</evidence>
<dbReference type="Proteomes" id="UP000018144">
    <property type="component" value="Unassembled WGS sequence"/>
</dbReference>
<keyword evidence="3" id="KW-0902">Two-component regulatory system</keyword>
<dbReference type="CDD" id="cd17546">
    <property type="entry name" value="REC_hyHK_CKI1_RcsC-like"/>
    <property type="match status" value="1"/>
</dbReference>
<evidence type="ECO:0000256" key="6">
    <source>
        <dbReference type="ARBA" id="ARBA00023163"/>
    </source>
</evidence>
<dbReference type="PANTHER" id="PTHR45339">
    <property type="entry name" value="HYBRID SIGNAL TRANSDUCTION HISTIDINE KINASE J"/>
    <property type="match status" value="1"/>
</dbReference>
<keyword evidence="2 8" id="KW-0597">Phosphoprotein</keyword>
<dbReference type="Gene3D" id="3.40.50.2300">
    <property type="match status" value="1"/>
</dbReference>
<dbReference type="Pfam" id="PF00447">
    <property type="entry name" value="HSF_DNA-bind"/>
    <property type="match status" value="1"/>
</dbReference>
<dbReference type="OrthoDB" id="424572at2759"/>
<feature type="compositionally biased region" description="Low complexity" evidence="9">
    <location>
        <begin position="519"/>
        <end position="528"/>
    </location>
</feature>
<feature type="region of interest" description="Disordered" evidence="9">
    <location>
        <begin position="325"/>
        <end position="352"/>
    </location>
</feature>
<dbReference type="InterPro" id="IPR036388">
    <property type="entry name" value="WH-like_DNA-bd_sf"/>
</dbReference>
<dbReference type="GO" id="GO:0000160">
    <property type="term" value="P:phosphorelay signal transduction system"/>
    <property type="evidence" value="ECO:0007669"/>
    <property type="project" value="UniProtKB-KW"/>
</dbReference>
<organism evidence="11 12">
    <name type="scientific">Pyronema omphalodes (strain CBS 100304)</name>
    <name type="common">Pyronema confluens</name>
    <dbReference type="NCBI Taxonomy" id="1076935"/>
    <lineage>
        <taxon>Eukaryota</taxon>
        <taxon>Fungi</taxon>
        <taxon>Dikarya</taxon>
        <taxon>Ascomycota</taxon>
        <taxon>Pezizomycotina</taxon>
        <taxon>Pezizomycetes</taxon>
        <taxon>Pezizales</taxon>
        <taxon>Pyronemataceae</taxon>
        <taxon>Pyronema</taxon>
    </lineage>
</organism>
<dbReference type="GO" id="GO:0005634">
    <property type="term" value="C:nucleus"/>
    <property type="evidence" value="ECO:0007669"/>
    <property type="project" value="UniProtKB-SubCell"/>
</dbReference>
<keyword evidence="7" id="KW-0539">Nucleus</keyword>
<dbReference type="FunFam" id="1.10.10.10:FF:000027">
    <property type="entry name" value="Heat shock transcription factor 1"/>
    <property type="match status" value="1"/>
</dbReference>
<evidence type="ECO:0000256" key="4">
    <source>
        <dbReference type="ARBA" id="ARBA00023015"/>
    </source>
</evidence>
<dbReference type="GO" id="GO:0003700">
    <property type="term" value="F:DNA-binding transcription factor activity"/>
    <property type="evidence" value="ECO:0007669"/>
    <property type="project" value="InterPro"/>
</dbReference>
<dbReference type="eggNOG" id="KOG0519">
    <property type="taxonomic scope" value="Eukaryota"/>
</dbReference>
<sequence>MAAAAEEMAAEAAVRAVVILMLEDPTHNNIVRWSQTGDSFIVVDTNDFTKNILPQHFKHSNFASFVRQLNKYDFHKIKNTEESGGGEGWQFKHPEFTKDSKDNLDNIRRKAPASRKQQQQQFDDAGSQQIEQLTEGYRQIRDAQRSLEDRFMKQDSQYSGMYTDLQLAYQSQQMYIHHHEEIIKRLLSVLSDLSNQVRALQRTNGHNASSHREDGVSPGETGDMGSAATSPATNHQGNSTPLQEAQRLMEGYRGVPRPSMSMGMDLEQLGHHEGNDGGFDGAYSQNGNMMGPLNGAHAVQGVDHQQGQHMFVNSSFNNGHAGWNNTPPPPPNNGMTGRPAPARKKSTPNTPHWKRAPQVLLVEDDPTCRRIGSKFLLSAQCEVDVADDGLIAVNKMNHSRKYDLVLMDIMMPNLDGVSAAALIRQFNTDTPIVAMTSNIRRDDINTYFDNGMNDVLPKPFTKEGLLGMLEQQLKHLTLPRNDGGASAANSRHAHLTHLPPHLSFSTHDEPHGGHHPAHSAHGAHPGHPGQSGGNSLNSNMKYSVSPVPSKSPFAAHGNQRSPEGLSEDASPNVQQQAGMDDPGGYIGMMGGYLPEEQGGYHSPANPGHRRGPEEEIYGVQIKKQRF</sequence>
<evidence type="ECO:0000313" key="12">
    <source>
        <dbReference type="Proteomes" id="UP000018144"/>
    </source>
</evidence>
<keyword evidence="12" id="KW-1185">Reference proteome</keyword>
<keyword evidence="5" id="KW-0238">DNA-binding</keyword>
<dbReference type="PANTHER" id="PTHR45339:SF1">
    <property type="entry name" value="HYBRID SIGNAL TRANSDUCTION HISTIDINE KINASE J"/>
    <property type="match status" value="1"/>
</dbReference>
<gene>
    <name evidence="11" type="ORF">PCON_11451</name>
</gene>
<keyword evidence="4" id="KW-0805">Transcription regulation</keyword>
<accession>U4LJU3</accession>
<dbReference type="SUPFAM" id="SSF46785">
    <property type="entry name" value="Winged helix' DNA-binding domain"/>
    <property type="match status" value="1"/>
</dbReference>
<feature type="compositionally biased region" description="Low complexity" evidence="9">
    <location>
        <begin position="543"/>
        <end position="552"/>
    </location>
</feature>
<dbReference type="SUPFAM" id="SSF52172">
    <property type="entry name" value="CheY-like"/>
    <property type="match status" value="1"/>
</dbReference>
<evidence type="ECO:0000256" key="7">
    <source>
        <dbReference type="ARBA" id="ARBA00023242"/>
    </source>
</evidence>
<dbReference type="SMART" id="SM00448">
    <property type="entry name" value="REC"/>
    <property type="match status" value="1"/>
</dbReference>
<feature type="region of interest" description="Disordered" evidence="9">
    <location>
        <begin position="498"/>
        <end position="617"/>
    </location>
</feature>
<reference evidence="11 12" key="1">
    <citation type="journal article" date="2013" name="PLoS Genet.">
        <title>The genome and development-dependent transcriptomes of Pyronema confluens: a window into fungal evolution.</title>
        <authorList>
            <person name="Traeger S."/>
            <person name="Altegoer F."/>
            <person name="Freitag M."/>
            <person name="Gabaldon T."/>
            <person name="Kempken F."/>
            <person name="Kumar A."/>
            <person name="Marcet-Houben M."/>
            <person name="Poggeler S."/>
            <person name="Stajich J.E."/>
            <person name="Nowrousian M."/>
        </authorList>
    </citation>
    <scope>NUCLEOTIDE SEQUENCE [LARGE SCALE GENOMIC DNA]</scope>
    <source>
        <strain evidence="12">CBS 100304</strain>
        <tissue evidence="11">Vegetative mycelium</tissue>
    </source>
</reference>
<dbReference type="AlphaFoldDB" id="U4LJU3"/>
<evidence type="ECO:0000259" key="10">
    <source>
        <dbReference type="PROSITE" id="PS50110"/>
    </source>
</evidence>
<evidence type="ECO:0000256" key="1">
    <source>
        <dbReference type="ARBA" id="ARBA00004123"/>
    </source>
</evidence>
<dbReference type="InterPro" id="IPR000232">
    <property type="entry name" value="HSF_DNA-bd"/>
</dbReference>
<feature type="region of interest" description="Disordered" evidence="9">
    <location>
        <begin position="201"/>
        <end position="245"/>
    </location>
</feature>
<dbReference type="SMART" id="SM00415">
    <property type="entry name" value="HSF"/>
    <property type="match status" value="1"/>
</dbReference>
<dbReference type="PRINTS" id="PR00056">
    <property type="entry name" value="HSFDOMAIN"/>
</dbReference>
<evidence type="ECO:0000256" key="5">
    <source>
        <dbReference type="ARBA" id="ARBA00023125"/>
    </source>
</evidence>
<name>U4LJU3_PYROM</name>
<feature type="domain" description="Response regulatory" evidence="10">
    <location>
        <begin position="358"/>
        <end position="473"/>
    </location>
</feature>
<dbReference type="InterPro" id="IPR036390">
    <property type="entry name" value="WH_DNA-bd_sf"/>
</dbReference>
<protein>
    <submittedName>
        <fullName evidence="11">Similar to Transcription factor prr1 acc. no. O14283</fullName>
    </submittedName>
</protein>
<dbReference type="OMA" id="TNVDPGW"/>
<proteinExistence type="predicted"/>
<feature type="compositionally biased region" description="Basic and acidic residues" evidence="9">
    <location>
        <begin position="90"/>
        <end position="102"/>
    </location>
</feature>
<dbReference type="STRING" id="1076935.U4LJU3"/>
<dbReference type="Gene3D" id="1.10.10.10">
    <property type="entry name" value="Winged helix-like DNA-binding domain superfamily/Winged helix DNA-binding domain"/>
    <property type="match status" value="1"/>
</dbReference>
<dbReference type="eggNOG" id="KOG0627">
    <property type="taxonomic scope" value="Eukaryota"/>
</dbReference>
<feature type="modified residue" description="4-aspartylphosphate" evidence="8">
    <location>
        <position position="408"/>
    </location>
</feature>
<dbReference type="InterPro" id="IPR011006">
    <property type="entry name" value="CheY-like_superfamily"/>
</dbReference>
<dbReference type="FunFam" id="3.40.50.2300:FF:000212">
    <property type="entry name" value="Stress response regulator/HFS transcription factor"/>
    <property type="match status" value="1"/>
</dbReference>
<dbReference type="InterPro" id="IPR001789">
    <property type="entry name" value="Sig_transdc_resp-reg_receiver"/>
</dbReference>